<feature type="domain" description="Cobalamin adenosyltransferase-like" evidence="5">
    <location>
        <begin position="5"/>
        <end position="172"/>
    </location>
</feature>
<dbReference type="AlphaFoldDB" id="A0AA35SPT1"/>
<keyword evidence="7" id="KW-1185">Reference proteome</keyword>
<dbReference type="InterPro" id="IPR029499">
    <property type="entry name" value="PduO-typ"/>
</dbReference>
<keyword evidence="2 4" id="KW-0547">Nucleotide-binding</keyword>
<keyword evidence="1 4" id="KW-0808">Transferase</keyword>
<dbReference type="PANTHER" id="PTHR12213:SF0">
    <property type="entry name" value="CORRINOID ADENOSYLTRANSFERASE MMAB"/>
    <property type="match status" value="1"/>
</dbReference>
<evidence type="ECO:0000256" key="1">
    <source>
        <dbReference type="ARBA" id="ARBA00022679"/>
    </source>
</evidence>
<dbReference type="Proteomes" id="UP001174909">
    <property type="component" value="Unassembled WGS sequence"/>
</dbReference>
<dbReference type="InterPro" id="IPR036451">
    <property type="entry name" value="CblAdoTrfase-like_sf"/>
</dbReference>
<organism evidence="6 7">
    <name type="scientific">Geodia barretti</name>
    <name type="common">Barrett's horny sponge</name>
    <dbReference type="NCBI Taxonomy" id="519541"/>
    <lineage>
        <taxon>Eukaryota</taxon>
        <taxon>Metazoa</taxon>
        <taxon>Porifera</taxon>
        <taxon>Demospongiae</taxon>
        <taxon>Heteroscleromorpha</taxon>
        <taxon>Tetractinellida</taxon>
        <taxon>Astrophorina</taxon>
        <taxon>Geodiidae</taxon>
        <taxon>Geodia</taxon>
    </lineage>
</organism>
<evidence type="ECO:0000256" key="4">
    <source>
        <dbReference type="RuleBase" id="RU366026"/>
    </source>
</evidence>
<evidence type="ECO:0000313" key="7">
    <source>
        <dbReference type="Proteomes" id="UP001174909"/>
    </source>
</evidence>
<dbReference type="InterPro" id="IPR016030">
    <property type="entry name" value="CblAdoTrfase-like"/>
</dbReference>
<dbReference type="Gene3D" id="1.20.1200.10">
    <property type="entry name" value="Cobalamin adenosyltransferase-like"/>
    <property type="match status" value="1"/>
</dbReference>
<dbReference type="GO" id="GO:0005524">
    <property type="term" value="F:ATP binding"/>
    <property type="evidence" value="ECO:0007669"/>
    <property type="project" value="UniProtKB-UniRule"/>
</dbReference>
<dbReference type="EMBL" id="CASHTH010002708">
    <property type="protein sequence ID" value="CAI8034020.1"/>
    <property type="molecule type" value="Genomic_DNA"/>
</dbReference>
<reference evidence="6" key="1">
    <citation type="submission" date="2023-03" db="EMBL/GenBank/DDBJ databases">
        <authorList>
            <person name="Steffen K."/>
            <person name="Cardenas P."/>
        </authorList>
    </citation>
    <scope>NUCLEOTIDE SEQUENCE</scope>
</reference>
<evidence type="ECO:0000313" key="6">
    <source>
        <dbReference type="EMBL" id="CAI8034020.1"/>
    </source>
</evidence>
<comment type="caution">
    <text evidence="6">The sequence shown here is derived from an EMBL/GenBank/DDBJ whole genome shotgun (WGS) entry which is preliminary data.</text>
</comment>
<proteinExistence type="inferred from homology"/>
<evidence type="ECO:0000259" key="5">
    <source>
        <dbReference type="Pfam" id="PF01923"/>
    </source>
</evidence>
<gene>
    <name evidence="6" type="ORF">GBAR_LOCUS19182</name>
</gene>
<name>A0AA35SPT1_GEOBA</name>
<evidence type="ECO:0000256" key="2">
    <source>
        <dbReference type="ARBA" id="ARBA00022741"/>
    </source>
</evidence>
<keyword evidence="3 4" id="KW-0067">ATP-binding</keyword>
<dbReference type="GO" id="GO:0008817">
    <property type="term" value="F:corrinoid adenosyltransferase activity"/>
    <property type="evidence" value="ECO:0007669"/>
    <property type="project" value="TreeGrafter"/>
</dbReference>
<dbReference type="SUPFAM" id="SSF89028">
    <property type="entry name" value="Cobalamin adenosyltransferase-like"/>
    <property type="match status" value="1"/>
</dbReference>
<dbReference type="Pfam" id="PF01923">
    <property type="entry name" value="Cob_adeno_trans"/>
    <property type="match status" value="1"/>
</dbReference>
<protein>
    <submittedName>
        <fullName evidence="6">Corrinoid adenosyltransferase</fullName>
    </submittedName>
</protein>
<dbReference type="NCBIfam" id="TIGR00636">
    <property type="entry name" value="PduO_Nterm"/>
    <property type="match status" value="1"/>
</dbReference>
<evidence type="ECO:0000256" key="3">
    <source>
        <dbReference type="ARBA" id="ARBA00022840"/>
    </source>
</evidence>
<comment type="similarity">
    <text evidence="4">Belongs to the Cob(I)alamin adenosyltransferase family.</text>
</comment>
<accession>A0AA35SPT1</accession>
<sequence>MTMKIYTKSGDAGETGLLFGGRVPKNDPRCVAYGEADFATSAMGLARALSQDARVQEILLQVQREMFTLSGELATDIENYEHYKSNFHAITAENVDRLETLIDELSAQVELPPKFIIPGASAASGALDLARSALRAAERSIVGLDQQDLLPNIELLRYVNRLADLLFMLARFEDRALPMDIVTGTRLDEG</sequence>
<dbReference type="PANTHER" id="PTHR12213">
    <property type="entry name" value="CORRINOID ADENOSYLTRANSFERASE"/>
    <property type="match status" value="1"/>
</dbReference>